<evidence type="ECO:0000313" key="10">
    <source>
        <dbReference type="Proteomes" id="UP000515788"/>
    </source>
</evidence>
<dbReference type="GO" id="GO:0045454">
    <property type="term" value="P:cell redox homeostasis"/>
    <property type="evidence" value="ECO:0007669"/>
    <property type="project" value="TreeGrafter"/>
</dbReference>
<sequence>MFSRVLFQSRRSLIQGQQQQPFKVAVRTLRTFKQEDQPRLRINSVAPNFDADTTHGKINFHDYLGNSWGVLFSHPADFTPVCTTELGAFAKLKPEFDKRNVKLIGLSAEDVESHRKWIKDIEEVNKLDKFTFPIIADVDKEIAFLYDMVDEEGFKQLGKAPPVATIRSVFIIDPSKKIRISFTYPPSVGRNTSEVLRVIDALQKTDAKGVVTPINWQEGEDVIIPPTVSDAEASKKFGQFKKIKPYLRYTEA</sequence>
<dbReference type="KEGG" id="tgb:HG536_0B05630"/>
<evidence type="ECO:0000256" key="1">
    <source>
        <dbReference type="ARBA" id="ARBA00022559"/>
    </source>
</evidence>
<dbReference type="EMBL" id="CP059247">
    <property type="protein sequence ID" value="QLL31698.1"/>
    <property type="molecule type" value="Genomic_DNA"/>
</dbReference>
<dbReference type="OrthoDB" id="2996783at2759"/>
<dbReference type="GO" id="GO:0008379">
    <property type="term" value="F:thioredoxin peroxidase activity"/>
    <property type="evidence" value="ECO:0007669"/>
    <property type="project" value="TreeGrafter"/>
</dbReference>
<dbReference type="Pfam" id="PF00578">
    <property type="entry name" value="AhpC-TSA"/>
    <property type="match status" value="1"/>
</dbReference>
<organism evidence="9 10">
    <name type="scientific">Torulaspora globosa</name>
    <dbReference type="NCBI Taxonomy" id="48254"/>
    <lineage>
        <taxon>Eukaryota</taxon>
        <taxon>Fungi</taxon>
        <taxon>Dikarya</taxon>
        <taxon>Ascomycota</taxon>
        <taxon>Saccharomycotina</taxon>
        <taxon>Saccharomycetes</taxon>
        <taxon>Saccharomycetales</taxon>
        <taxon>Saccharomycetaceae</taxon>
        <taxon>Torulaspora</taxon>
    </lineage>
</organism>
<dbReference type="InterPro" id="IPR019479">
    <property type="entry name" value="Peroxiredoxin_C"/>
</dbReference>
<dbReference type="GO" id="GO:0005829">
    <property type="term" value="C:cytosol"/>
    <property type="evidence" value="ECO:0007669"/>
    <property type="project" value="TreeGrafter"/>
</dbReference>
<keyword evidence="3 6" id="KW-0560">Oxidoreductase</keyword>
<dbReference type="InterPro" id="IPR036249">
    <property type="entry name" value="Thioredoxin-like_sf"/>
</dbReference>
<accession>A0A7G3ZDW2</accession>
<feature type="domain" description="Thioredoxin" evidence="8">
    <location>
        <begin position="40"/>
        <end position="204"/>
    </location>
</feature>
<dbReference type="GeneID" id="59324817"/>
<dbReference type="Gene3D" id="3.30.1020.10">
    <property type="entry name" value="Antioxidant, Horf6, Chain A, domain2"/>
    <property type="match status" value="1"/>
</dbReference>
<proteinExistence type="inferred from homology"/>
<dbReference type="InterPro" id="IPR050217">
    <property type="entry name" value="Peroxiredoxin"/>
</dbReference>
<dbReference type="InterPro" id="IPR024706">
    <property type="entry name" value="Peroxiredoxin_AhpC-typ"/>
</dbReference>
<dbReference type="GO" id="GO:0033554">
    <property type="term" value="P:cellular response to stress"/>
    <property type="evidence" value="ECO:0007669"/>
    <property type="project" value="TreeGrafter"/>
</dbReference>
<dbReference type="SUPFAM" id="SSF52833">
    <property type="entry name" value="Thioredoxin-like"/>
    <property type="match status" value="1"/>
</dbReference>
<dbReference type="Proteomes" id="UP000515788">
    <property type="component" value="Chromosome 2"/>
</dbReference>
<dbReference type="PANTHER" id="PTHR10681:SF121">
    <property type="entry name" value="ALKYL HYDROPEROXIDE REDUCTASE C"/>
    <property type="match status" value="1"/>
</dbReference>
<comment type="function">
    <text evidence="6">Thiol-specific peroxidase that catalyzes the reduction of hydrogen peroxide and organic hydroperoxides to water and alcohols, respectively.</text>
</comment>
<dbReference type="FunFam" id="3.40.30.10:FF:000011">
    <property type="entry name" value="Peroxiredoxin PRX1"/>
    <property type="match status" value="1"/>
</dbReference>
<reference evidence="9 10" key="1">
    <citation type="submission" date="2020-06" db="EMBL/GenBank/DDBJ databases">
        <title>The yeast mating-type switching endonuclease HO is a domesticated member of an unorthodox homing genetic element family.</title>
        <authorList>
            <person name="Coughlan A.Y."/>
            <person name="Lombardi L."/>
            <person name="Braun-Galleani S."/>
            <person name="Martos A.R."/>
            <person name="Galeote V."/>
            <person name="Bigey F."/>
            <person name="Dequin S."/>
            <person name="Byrne K.P."/>
            <person name="Wolfe K.H."/>
        </authorList>
    </citation>
    <scope>NUCLEOTIDE SEQUENCE [LARGE SCALE GENOMIC DNA]</scope>
    <source>
        <strain evidence="9 10">CBS764</strain>
    </source>
</reference>
<dbReference type="FunFam" id="3.30.1020.10:FF:000001">
    <property type="entry name" value="1-Cys peroxiredoxin"/>
    <property type="match status" value="1"/>
</dbReference>
<evidence type="ECO:0000313" key="9">
    <source>
        <dbReference type="EMBL" id="QLL31698.1"/>
    </source>
</evidence>
<evidence type="ECO:0000256" key="6">
    <source>
        <dbReference type="PIRNR" id="PIRNR000239"/>
    </source>
</evidence>
<evidence type="ECO:0000259" key="8">
    <source>
        <dbReference type="PROSITE" id="PS51352"/>
    </source>
</evidence>
<evidence type="ECO:0000256" key="7">
    <source>
        <dbReference type="PIRSR" id="PIRSR000239-1"/>
    </source>
</evidence>
<dbReference type="PIRSF" id="PIRSF000239">
    <property type="entry name" value="AHPC"/>
    <property type="match status" value="1"/>
</dbReference>
<evidence type="ECO:0000256" key="3">
    <source>
        <dbReference type="ARBA" id="ARBA00023002"/>
    </source>
</evidence>
<dbReference type="GO" id="GO:0006979">
    <property type="term" value="P:response to oxidative stress"/>
    <property type="evidence" value="ECO:0007669"/>
    <property type="project" value="TreeGrafter"/>
</dbReference>
<dbReference type="PANTHER" id="PTHR10681">
    <property type="entry name" value="THIOREDOXIN PEROXIDASE"/>
    <property type="match status" value="1"/>
</dbReference>
<evidence type="ECO:0000256" key="4">
    <source>
        <dbReference type="ARBA" id="ARBA00023284"/>
    </source>
</evidence>
<comment type="similarity">
    <text evidence="5">Belongs to the peroxiredoxin family. Prx6 subfamily.</text>
</comment>
<keyword evidence="2 6" id="KW-0049">Antioxidant</keyword>
<gene>
    <name evidence="9" type="ORF">HG536_0B05630</name>
</gene>
<keyword evidence="1 6" id="KW-0575">Peroxidase</keyword>
<dbReference type="GO" id="GO:0042744">
    <property type="term" value="P:hydrogen peroxide catabolic process"/>
    <property type="evidence" value="ECO:0007669"/>
    <property type="project" value="TreeGrafter"/>
</dbReference>
<dbReference type="RefSeq" id="XP_037138373.1">
    <property type="nucleotide sequence ID" value="XM_037282478.1"/>
</dbReference>
<protein>
    <recommendedName>
        <fullName evidence="8">Thioredoxin domain-containing protein</fullName>
    </recommendedName>
</protein>
<dbReference type="InterPro" id="IPR045020">
    <property type="entry name" value="PRX_1cys"/>
</dbReference>
<evidence type="ECO:0000256" key="5">
    <source>
        <dbReference type="ARBA" id="ARBA00025719"/>
    </source>
</evidence>
<dbReference type="Gene3D" id="3.40.30.10">
    <property type="entry name" value="Glutaredoxin"/>
    <property type="match status" value="1"/>
</dbReference>
<feature type="active site" description="Cysteine sulfenic acid (-SOH) intermediate; for peroxidase activity" evidence="7">
    <location>
        <position position="82"/>
    </location>
</feature>
<dbReference type="Pfam" id="PF10417">
    <property type="entry name" value="1-cysPrx_C"/>
    <property type="match status" value="1"/>
</dbReference>
<dbReference type="InterPro" id="IPR000866">
    <property type="entry name" value="AhpC/TSA"/>
</dbReference>
<dbReference type="PROSITE" id="PS51352">
    <property type="entry name" value="THIOREDOXIN_2"/>
    <property type="match status" value="1"/>
</dbReference>
<keyword evidence="4 6" id="KW-0676">Redox-active center</keyword>
<name>A0A7G3ZDW2_9SACH</name>
<keyword evidence="10" id="KW-1185">Reference proteome</keyword>
<dbReference type="InterPro" id="IPR013766">
    <property type="entry name" value="Thioredoxin_domain"/>
</dbReference>
<dbReference type="AlphaFoldDB" id="A0A7G3ZDW2"/>
<evidence type="ECO:0000256" key="2">
    <source>
        <dbReference type="ARBA" id="ARBA00022862"/>
    </source>
</evidence>
<dbReference type="CDD" id="cd03016">
    <property type="entry name" value="PRX_1cys"/>
    <property type="match status" value="1"/>
</dbReference>